<proteinExistence type="predicted"/>
<evidence type="ECO:0008006" key="3">
    <source>
        <dbReference type="Google" id="ProtNLM"/>
    </source>
</evidence>
<evidence type="ECO:0000313" key="2">
    <source>
        <dbReference type="Proteomes" id="UP000011185"/>
    </source>
</evidence>
<dbReference type="OMA" id="FECEFKL"/>
<name>L7JZ61_TRAHO</name>
<sequence length="519" mass="60101">MEDVFNYFHHTHHPTKHSSGPLGLITAQSPVLEAFLLLPRKMDLERLQAKIKKQPEVYQNEYISMIKTYQSLLNVPPLPDHMAVLQFLVSVCHLYDVQIGKFILSHFRAENDDTRRKEILYLMGSVRRKGLLCRGDFVGAVFECEFKLDLLRIANDTFFDEHAGKSKITGLSEPDSTDKYDSFFLNDVVLSTVEIFKQYYYTGTKSQKKTALFFLIYVYDHTEAKLNGVIMDALKDECVQGLVINYVLGLLTLTKDEPGVKMKMKKKQNRGKKGFDYERFREEQRMTREKAKRDKEKKKDKRKSIADVVVNSMSVEEIVNCGKKGDTSADDMYDHFRKDGAAMKVIRDIDDPKSVIDLLLDQIKGRRDVRSTRLKKLKIISLIKSYFKVPVRINDILLKMIDPSKDDLPVVMHILIRSIERSEARSIVHKINHLFCTRKDDDMKSYGLNLLKEIVLLNRDDDVVFEIRSIAAEFRNCKTKAVFHTYCALMRAIKYGVTDNKSVEYSEKRKKTALCSDKI</sequence>
<dbReference type="EMBL" id="JH993832">
    <property type="protein sequence ID" value="ELQ76694.1"/>
    <property type="molecule type" value="Genomic_DNA"/>
</dbReference>
<keyword evidence="2" id="KW-1185">Reference proteome</keyword>
<dbReference type="Proteomes" id="UP000011185">
    <property type="component" value="Unassembled WGS sequence"/>
</dbReference>
<protein>
    <recommendedName>
        <fullName evidence="3">Protein SDA1</fullName>
    </recommendedName>
</protein>
<organism evidence="1 2">
    <name type="scientific">Trachipleistophora hominis</name>
    <name type="common">Microsporidian parasite</name>
    <dbReference type="NCBI Taxonomy" id="72359"/>
    <lineage>
        <taxon>Eukaryota</taxon>
        <taxon>Fungi</taxon>
        <taxon>Fungi incertae sedis</taxon>
        <taxon>Microsporidia</taxon>
        <taxon>Pleistophoridae</taxon>
        <taxon>Trachipleistophora</taxon>
    </lineage>
</organism>
<dbReference type="VEuPathDB" id="MicrosporidiaDB:THOM_0415"/>
<gene>
    <name evidence="1" type="ORF">THOM_0415</name>
</gene>
<dbReference type="HOGENOM" id="CLU_524958_0_0_1"/>
<dbReference type="InParanoid" id="L7JZ61"/>
<reference evidence="1 2" key="1">
    <citation type="journal article" date="2012" name="PLoS Pathog.">
        <title>The genome of the obligate intracellular parasite Trachipleistophora hominis: new insights into microsporidian genome dynamics and reductive evolution.</title>
        <authorList>
            <person name="Heinz E."/>
            <person name="Williams T.A."/>
            <person name="Nakjang S."/>
            <person name="Noel C.J."/>
            <person name="Swan D.C."/>
            <person name="Goldberg A.V."/>
            <person name="Harris S.R."/>
            <person name="Weinmaier T."/>
            <person name="Markert S."/>
            <person name="Becher D."/>
            <person name="Bernhardt J."/>
            <person name="Dagan T."/>
            <person name="Hacker C."/>
            <person name="Lucocq J.M."/>
            <person name="Schweder T."/>
            <person name="Rattei T."/>
            <person name="Hall N."/>
            <person name="Hirt R.P."/>
            <person name="Embley T.M."/>
        </authorList>
    </citation>
    <scope>NUCLEOTIDE SEQUENCE [LARGE SCALE GENOMIC DNA]</scope>
</reference>
<dbReference type="AlphaFoldDB" id="L7JZ61"/>
<dbReference type="OrthoDB" id="2196187at2759"/>
<accession>L7JZ61</accession>
<dbReference type="STRING" id="72359.L7JZ61"/>
<evidence type="ECO:0000313" key="1">
    <source>
        <dbReference type="EMBL" id="ELQ76694.1"/>
    </source>
</evidence>